<sequence>MSLAKEKESSGEIVDTKVLKQLYRYVQPYKFQFYFLVFLTISLAILAPTRPYFIQVAIDDYISVGDSQGLLKMVYILVGLMILQAVVQWAHTFYSGWIGQVIIRDLRVKLFDHLLKLKLKFFDNTPIGRLVTRNVSDIETLADVFSEGLAAIIGDLLQLVTILGVMFYIDWKLTLVSLCTLPLMIISTYIFKEKIKVTFNDVRNAVSNLNAFLQEHITGMNIVQIFNREDREFEKFKEINREHRTAHIKSVLYYSIYFPVAEIIQAIGIGLVVWYGAVGVLGMDIQVGVLISFIMYLQLFFRPIRMIADRFNTLQMGVVSSSRIFKLLDSTEHIANEGDFKPEKVKGHIEVKDLWFAYVDEDYVLKNINFEVKPGQTVALVGATGAGKSSTINLLSRFYEINKGSISIDGTDIRDFELSTLRKHIGVVLQDVFLFSNSIYYNITLGNPNITREQVLEAAEMVGAKKFIERLPGGLDYNVMERGATLSVGQRQLISFVRAMVYNPEIIILDEATSSVDTETEELIQESIEKMMKGRTSIVIAHRLSTIQKADQIIVLHKGEIVETGTHETLLEMGGYYTQLHQMQLKTMAI</sequence>
<dbReference type="PROSITE" id="PS50893">
    <property type="entry name" value="ABC_TRANSPORTER_2"/>
    <property type="match status" value="1"/>
</dbReference>
<feature type="transmembrane region" description="Helical" evidence="9">
    <location>
        <begin position="149"/>
        <end position="169"/>
    </location>
</feature>
<evidence type="ECO:0000313" key="13">
    <source>
        <dbReference type="Proteomes" id="UP000184609"/>
    </source>
</evidence>
<name>A0A1M7ZFC1_9BACT</name>
<dbReference type="EMBL" id="FRXN01000003">
    <property type="protein sequence ID" value="SHO63509.1"/>
    <property type="molecule type" value="Genomic_DNA"/>
</dbReference>
<dbReference type="InterPro" id="IPR036640">
    <property type="entry name" value="ABC1_TM_sf"/>
</dbReference>
<evidence type="ECO:0000259" key="11">
    <source>
        <dbReference type="PROSITE" id="PS50929"/>
    </source>
</evidence>
<organism evidence="12 13">
    <name type="scientific">Algoriphagus zhangzhouensis</name>
    <dbReference type="NCBI Taxonomy" id="1073327"/>
    <lineage>
        <taxon>Bacteria</taxon>
        <taxon>Pseudomonadati</taxon>
        <taxon>Bacteroidota</taxon>
        <taxon>Cytophagia</taxon>
        <taxon>Cytophagales</taxon>
        <taxon>Cyclobacteriaceae</taxon>
        <taxon>Algoriphagus</taxon>
    </lineage>
</organism>
<dbReference type="CDD" id="cd18544">
    <property type="entry name" value="ABC_6TM_TmrA_like"/>
    <property type="match status" value="1"/>
</dbReference>
<evidence type="ECO:0000256" key="2">
    <source>
        <dbReference type="ARBA" id="ARBA00022448"/>
    </source>
</evidence>
<feature type="transmembrane region" description="Helical" evidence="9">
    <location>
        <begin position="175"/>
        <end position="191"/>
    </location>
</feature>
<evidence type="ECO:0000256" key="8">
    <source>
        <dbReference type="ARBA" id="ARBA00023136"/>
    </source>
</evidence>
<feature type="transmembrane region" description="Helical" evidence="9">
    <location>
        <begin position="33"/>
        <end position="53"/>
    </location>
</feature>
<dbReference type="Gene3D" id="1.20.1560.10">
    <property type="entry name" value="ABC transporter type 1, transmembrane domain"/>
    <property type="match status" value="1"/>
</dbReference>
<evidence type="ECO:0000259" key="10">
    <source>
        <dbReference type="PROSITE" id="PS50893"/>
    </source>
</evidence>
<dbReference type="InterPro" id="IPR011527">
    <property type="entry name" value="ABC1_TM_dom"/>
</dbReference>
<dbReference type="OrthoDB" id="1111069at2"/>
<reference evidence="13" key="1">
    <citation type="submission" date="2016-12" db="EMBL/GenBank/DDBJ databases">
        <authorList>
            <person name="Varghese N."/>
            <person name="Submissions S."/>
        </authorList>
    </citation>
    <scope>NUCLEOTIDE SEQUENCE [LARGE SCALE GENOMIC DNA]</scope>
    <source>
        <strain evidence="13">DSM 25035</strain>
    </source>
</reference>
<accession>A0A1M7ZFC1</accession>
<dbReference type="GO" id="GO:0005886">
    <property type="term" value="C:plasma membrane"/>
    <property type="evidence" value="ECO:0007669"/>
    <property type="project" value="UniProtKB-SubCell"/>
</dbReference>
<dbReference type="SUPFAM" id="SSF52540">
    <property type="entry name" value="P-loop containing nucleoside triphosphate hydrolases"/>
    <property type="match status" value="1"/>
</dbReference>
<dbReference type="SUPFAM" id="SSF90123">
    <property type="entry name" value="ABC transporter transmembrane region"/>
    <property type="match status" value="1"/>
</dbReference>
<dbReference type="InterPro" id="IPR027417">
    <property type="entry name" value="P-loop_NTPase"/>
</dbReference>
<keyword evidence="6 12" id="KW-0067">ATP-binding</keyword>
<dbReference type="FunFam" id="3.40.50.300:FF:000287">
    <property type="entry name" value="Multidrug ABC transporter ATP-binding protein"/>
    <property type="match status" value="1"/>
</dbReference>
<feature type="transmembrane region" description="Helical" evidence="9">
    <location>
        <begin position="281"/>
        <end position="301"/>
    </location>
</feature>
<keyword evidence="5" id="KW-0547">Nucleotide-binding</keyword>
<dbReference type="PROSITE" id="PS00211">
    <property type="entry name" value="ABC_TRANSPORTER_1"/>
    <property type="match status" value="1"/>
</dbReference>
<feature type="domain" description="ABC transporter" evidence="10">
    <location>
        <begin position="349"/>
        <end position="583"/>
    </location>
</feature>
<dbReference type="InterPro" id="IPR017871">
    <property type="entry name" value="ABC_transporter-like_CS"/>
</dbReference>
<keyword evidence="8 9" id="KW-0472">Membrane</keyword>
<feature type="transmembrane region" description="Helical" evidence="9">
    <location>
        <begin position="251"/>
        <end position="275"/>
    </location>
</feature>
<evidence type="ECO:0000313" key="12">
    <source>
        <dbReference type="EMBL" id="SHO63509.1"/>
    </source>
</evidence>
<keyword evidence="2" id="KW-0813">Transport</keyword>
<dbReference type="GO" id="GO:0005524">
    <property type="term" value="F:ATP binding"/>
    <property type="evidence" value="ECO:0007669"/>
    <property type="project" value="UniProtKB-KW"/>
</dbReference>
<keyword evidence="7 9" id="KW-1133">Transmembrane helix</keyword>
<evidence type="ECO:0000256" key="4">
    <source>
        <dbReference type="ARBA" id="ARBA00022692"/>
    </source>
</evidence>
<dbReference type="InterPro" id="IPR003439">
    <property type="entry name" value="ABC_transporter-like_ATP-bd"/>
</dbReference>
<dbReference type="GO" id="GO:0015421">
    <property type="term" value="F:ABC-type oligopeptide transporter activity"/>
    <property type="evidence" value="ECO:0007669"/>
    <property type="project" value="TreeGrafter"/>
</dbReference>
<dbReference type="FunFam" id="1.20.1560.10:FF:000011">
    <property type="entry name" value="Multidrug ABC transporter ATP-binding protein"/>
    <property type="match status" value="1"/>
</dbReference>
<dbReference type="Pfam" id="PF00005">
    <property type="entry name" value="ABC_tran"/>
    <property type="match status" value="1"/>
</dbReference>
<dbReference type="PANTHER" id="PTHR43394">
    <property type="entry name" value="ATP-DEPENDENT PERMEASE MDL1, MITOCHONDRIAL"/>
    <property type="match status" value="1"/>
</dbReference>
<dbReference type="RefSeq" id="WP_073572407.1">
    <property type="nucleotide sequence ID" value="NZ_FRXN01000003.1"/>
</dbReference>
<evidence type="ECO:0000256" key="1">
    <source>
        <dbReference type="ARBA" id="ARBA00004651"/>
    </source>
</evidence>
<dbReference type="STRING" id="1073327.SAMN04488108_2801"/>
<feature type="domain" description="ABC transmembrane type-1" evidence="11">
    <location>
        <begin position="35"/>
        <end position="316"/>
    </location>
</feature>
<keyword evidence="3" id="KW-1003">Cell membrane</keyword>
<dbReference type="Pfam" id="PF00664">
    <property type="entry name" value="ABC_membrane"/>
    <property type="match status" value="1"/>
</dbReference>
<evidence type="ECO:0000256" key="5">
    <source>
        <dbReference type="ARBA" id="ARBA00022741"/>
    </source>
</evidence>
<protein>
    <submittedName>
        <fullName evidence="12">ATP-binding cassette, subfamily B</fullName>
    </submittedName>
</protein>
<dbReference type="InterPro" id="IPR003593">
    <property type="entry name" value="AAA+_ATPase"/>
</dbReference>
<evidence type="ECO:0000256" key="7">
    <source>
        <dbReference type="ARBA" id="ARBA00022989"/>
    </source>
</evidence>
<feature type="transmembrane region" description="Helical" evidence="9">
    <location>
        <begin position="73"/>
        <end position="94"/>
    </location>
</feature>
<gene>
    <name evidence="12" type="ORF">SAMN04488108_2801</name>
</gene>
<dbReference type="SMART" id="SM00382">
    <property type="entry name" value="AAA"/>
    <property type="match status" value="1"/>
</dbReference>
<dbReference type="Gene3D" id="3.40.50.300">
    <property type="entry name" value="P-loop containing nucleotide triphosphate hydrolases"/>
    <property type="match status" value="1"/>
</dbReference>
<dbReference type="PROSITE" id="PS50929">
    <property type="entry name" value="ABC_TM1F"/>
    <property type="match status" value="1"/>
</dbReference>
<keyword evidence="4 9" id="KW-0812">Transmembrane</keyword>
<comment type="subcellular location">
    <subcellularLocation>
        <location evidence="1">Cell membrane</location>
        <topology evidence="1">Multi-pass membrane protein</topology>
    </subcellularLocation>
</comment>
<dbReference type="GO" id="GO:0016887">
    <property type="term" value="F:ATP hydrolysis activity"/>
    <property type="evidence" value="ECO:0007669"/>
    <property type="project" value="InterPro"/>
</dbReference>
<evidence type="ECO:0000256" key="3">
    <source>
        <dbReference type="ARBA" id="ARBA00022475"/>
    </source>
</evidence>
<evidence type="ECO:0000256" key="9">
    <source>
        <dbReference type="SAM" id="Phobius"/>
    </source>
</evidence>
<dbReference type="InterPro" id="IPR039421">
    <property type="entry name" value="Type_1_exporter"/>
</dbReference>
<evidence type="ECO:0000256" key="6">
    <source>
        <dbReference type="ARBA" id="ARBA00022840"/>
    </source>
</evidence>
<proteinExistence type="predicted"/>
<dbReference type="PANTHER" id="PTHR43394:SF1">
    <property type="entry name" value="ATP-BINDING CASSETTE SUB-FAMILY B MEMBER 10, MITOCHONDRIAL"/>
    <property type="match status" value="1"/>
</dbReference>
<dbReference type="AlphaFoldDB" id="A0A1M7ZFC1"/>
<keyword evidence="13" id="KW-1185">Reference proteome</keyword>
<dbReference type="Proteomes" id="UP000184609">
    <property type="component" value="Unassembled WGS sequence"/>
</dbReference>